<dbReference type="GO" id="GO:0043531">
    <property type="term" value="F:ADP binding"/>
    <property type="evidence" value="ECO:0007669"/>
    <property type="project" value="InterPro"/>
</dbReference>
<dbReference type="Proteomes" id="UP000825729">
    <property type="component" value="Unassembled WGS sequence"/>
</dbReference>
<keyword evidence="3" id="KW-1185">Reference proteome</keyword>
<protein>
    <recommendedName>
        <fullName evidence="1">NB-ARC domain-containing protein</fullName>
    </recommendedName>
</protein>
<organism evidence="2 3">
    <name type="scientific">Aristolochia fimbriata</name>
    <name type="common">White veined hardy Dutchman's pipe vine</name>
    <dbReference type="NCBI Taxonomy" id="158543"/>
    <lineage>
        <taxon>Eukaryota</taxon>
        <taxon>Viridiplantae</taxon>
        <taxon>Streptophyta</taxon>
        <taxon>Embryophyta</taxon>
        <taxon>Tracheophyta</taxon>
        <taxon>Spermatophyta</taxon>
        <taxon>Magnoliopsida</taxon>
        <taxon>Magnoliidae</taxon>
        <taxon>Piperales</taxon>
        <taxon>Aristolochiaceae</taxon>
        <taxon>Aristolochia</taxon>
    </lineage>
</organism>
<evidence type="ECO:0000313" key="2">
    <source>
        <dbReference type="EMBL" id="KAG9454175.1"/>
    </source>
</evidence>
<reference evidence="2 3" key="1">
    <citation type="submission" date="2021-07" db="EMBL/GenBank/DDBJ databases">
        <title>The Aristolochia fimbriata genome: insights into angiosperm evolution, floral development and chemical biosynthesis.</title>
        <authorList>
            <person name="Jiao Y."/>
        </authorList>
    </citation>
    <scope>NUCLEOTIDE SEQUENCE [LARGE SCALE GENOMIC DNA]</scope>
    <source>
        <strain evidence="2">IBCAS-2021</strain>
        <tissue evidence="2">Leaf</tissue>
    </source>
</reference>
<dbReference type="InterPro" id="IPR050905">
    <property type="entry name" value="Plant_NBS-LRR"/>
</dbReference>
<dbReference type="PANTHER" id="PTHR33463:SF198">
    <property type="entry name" value="RPP4C3"/>
    <property type="match status" value="1"/>
</dbReference>
<accession>A0AAV7EZ39</accession>
<dbReference type="InterPro" id="IPR002182">
    <property type="entry name" value="NB-ARC"/>
</dbReference>
<comment type="caution">
    <text evidence="2">The sequence shown here is derived from an EMBL/GenBank/DDBJ whole genome shotgun (WGS) entry which is preliminary data.</text>
</comment>
<dbReference type="Pfam" id="PF00931">
    <property type="entry name" value="NB-ARC"/>
    <property type="match status" value="1"/>
</dbReference>
<dbReference type="Gene3D" id="3.40.50.300">
    <property type="entry name" value="P-loop containing nucleotide triphosphate hydrolases"/>
    <property type="match status" value="1"/>
</dbReference>
<evidence type="ECO:0000313" key="3">
    <source>
        <dbReference type="Proteomes" id="UP000825729"/>
    </source>
</evidence>
<evidence type="ECO:0000259" key="1">
    <source>
        <dbReference type="Pfam" id="PF00931"/>
    </source>
</evidence>
<name>A0AAV7EZ39_ARIFI</name>
<sequence>MDQAAVEHDHCLCGWFPNWKQRYKLSKRAMSYVLVVKDLREKEHRPMNDFEVFASTKLAMSQVFNALDDPNMHIIGVYGMGGVGKTSLIKEVAKWVKTDKSYEEVVMVTVSEKPDLKQIQREIAEKLGLNTSKKLTFGEGFALNPRRMSLIDEGQFRSLANINPRKKDYI</sequence>
<dbReference type="AlphaFoldDB" id="A0AAV7EZ39"/>
<dbReference type="SUPFAM" id="SSF52540">
    <property type="entry name" value="P-loop containing nucleoside triphosphate hydrolases"/>
    <property type="match status" value="1"/>
</dbReference>
<dbReference type="InterPro" id="IPR027417">
    <property type="entry name" value="P-loop_NTPase"/>
</dbReference>
<proteinExistence type="predicted"/>
<dbReference type="PANTHER" id="PTHR33463">
    <property type="entry name" value="NB-ARC DOMAIN-CONTAINING PROTEIN-RELATED"/>
    <property type="match status" value="1"/>
</dbReference>
<gene>
    <name evidence="2" type="ORF">H6P81_007079</name>
</gene>
<dbReference type="EMBL" id="JAINDJ010000003">
    <property type="protein sequence ID" value="KAG9454175.1"/>
    <property type="molecule type" value="Genomic_DNA"/>
</dbReference>
<feature type="domain" description="NB-ARC" evidence="1">
    <location>
        <begin position="60"/>
        <end position="137"/>
    </location>
</feature>